<reference evidence="14 15" key="1">
    <citation type="submission" date="2024-06" db="EMBL/GenBank/DDBJ databases">
        <title>Complete genome of Phlyctema vagabunda strain 19-DSS-EL-015.</title>
        <authorList>
            <person name="Fiorenzani C."/>
        </authorList>
    </citation>
    <scope>NUCLEOTIDE SEQUENCE [LARGE SCALE GENOMIC DNA]</scope>
    <source>
        <strain evidence="14 15">19-DSS-EL-015</strain>
    </source>
</reference>
<keyword evidence="4 12" id="KW-0328">Glycosyltransferase</keyword>
<keyword evidence="6 12" id="KW-0812">Transmembrane</keyword>
<comment type="function">
    <text evidence="10">Mannosyltransferase that operates in the biosynthetic pathway of dolichol-linked oligosaccharides, the glycan precursors employed in protein asparagine (N)-glycosylation. The assembly of dolichol-linked oligosaccharides begins on the cytosolic side of the endoplasmic reticulum membrane and finishes in its lumen. The sequential addition of sugars to dolichol pyrophosphate produces dolichol-linked oligosaccharides containing fourteen sugars, including two GlcNAcs, nine mannoses and three glucoses. Once assembled, the oligosaccharide is transferred from the lipid to nascent proteins by oligosaccharyltransferases. In the lumen of the endoplasmic reticulum, adds the eighth mannose residue in an alpha-1,6 linkage onto Man(7)GlcNAc(2)-PP-dolichol to produce Man(8)GlcNAc(2)-PP-dolichol.</text>
</comment>
<feature type="chain" id="PRO_5045517208" description="Mannosyltransferase" evidence="13">
    <location>
        <begin position="19"/>
        <end position="575"/>
    </location>
</feature>
<evidence type="ECO:0000256" key="5">
    <source>
        <dbReference type="ARBA" id="ARBA00022679"/>
    </source>
</evidence>
<keyword evidence="7 12" id="KW-0256">Endoplasmic reticulum</keyword>
<feature type="transmembrane region" description="Helical" evidence="12">
    <location>
        <begin position="269"/>
        <end position="295"/>
    </location>
</feature>
<organism evidence="14 15">
    <name type="scientific">Phlyctema vagabunda</name>
    <dbReference type="NCBI Taxonomy" id="108571"/>
    <lineage>
        <taxon>Eukaryota</taxon>
        <taxon>Fungi</taxon>
        <taxon>Dikarya</taxon>
        <taxon>Ascomycota</taxon>
        <taxon>Pezizomycotina</taxon>
        <taxon>Leotiomycetes</taxon>
        <taxon>Helotiales</taxon>
        <taxon>Dermateaceae</taxon>
        <taxon>Phlyctema</taxon>
    </lineage>
</organism>
<dbReference type="EMBL" id="JBFCZG010000008">
    <property type="protein sequence ID" value="KAL3419032.1"/>
    <property type="molecule type" value="Genomic_DNA"/>
</dbReference>
<evidence type="ECO:0000256" key="3">
    <source>
        <dbReference type="ARBA" id="ARBA00007063"/>
    </source>
</evidence>
<keyword evidence="8 12" id="KW-1133">Transmembrane helix</keyword>
<feature type="transmembrane region" description="Helical" evidence="12">
    <location>
        <begin position="307"/>
        <end position="325"/>
    </location>
</feature>
<keyword evidence="9 12" id="KW-0472">Membrane</keyword>
<gene>
    <name evidence="14" type="ORF">PVAG01_09253</name>
</gene>
<proteinExistence type="inferred from homology"/>
<dbReference type="InterPro" id="IPR005599">
    <property type="entry name" value="GPI_mannosylTrfase"/>
</dbReference>
<comment type="caution">
    <text evidence="14">The sequence shown here is derived from an EMBL/GenBank/DDBJ whole genome shotgun (WGS) entry which is preliminary data.</text>
</comment>
<protein>
    <recommendedName>
        <fullName evidence="12">Mannosyltransferase</fullName>
        <ecNumber evidence="12">2.4.1.-</ecNumber>
    </recommendedName>
</protein>
<dbReference type="Proteomes" id="UP001629113">
    <property type="component" value="Unassembled WGS sequence"/>
</dbReference>
<evidence type="ECO:0000256" key="2">
    <source>
        <dbReference type="ARBA" id="ARBA00004922"/>
    </source>
</evidence>
<comment type="similarity">
    <text evidence="3 12">Belongs to the glycosyltransferase 22 family.</text>
</comment>
<comment type="pathway">
    <text evidence="2">Protein modification; protein glycosylation.</text>
</comment>
<feature type="signal peptide" evidence="13">
    <location>
        <begin position="1"/>
        <end position="18"/>
    </location>
</feature>
<evidence type="ECO:0000256" key="10">
    <source>
        <dbReference type="ARBA" id="ARBA00044721"/>
    </source>
</evidence>
<keyword evidence="13" id="KW-0732">Signal</keyword>
<comment type="subcellular location">
    <subcellularLocation>
        <location evidence="1 12">Endoplasmic reticulum membrane</location>
        <topology evidence="1 12">Multi-pass membrane protein</topology>
    </subcellularLocation>
</comment>
<evidence type="ECO:0000256" key="1">
    <source>
        <dbReference type="ARBA" id="ARBA00004477"/>
    </source>
</evidence>
<name>A0ABR4P781_9HELO</name>
<accession>A0ABR4P781</accession>
<evidence type="ECO:0000256" key="8">
    <source>
        <dbReference type="ARBA" id="ARBA00022989"/>
    </source>
</evidence>
<keyword evidence="5" id="KW-0808">Transferase</keyword>
<evidence type="ECO:0000313" key="14">
    <source>
        <dbReference type="EMBL" id="KAL3419032.1"/>
    </source>
</evidence>
<feature type="transmembrane region" description="Helical" evidence="12">
    <location>
        <begin position="221"/>
        <end position="241"/>
    </location>
</feature>
<dbReference type="EC" id="2.4.1.-" evidence="12"/>
<dbReference type="Pfam" id="PF03901">
    <property type="entry name" value="Glyco_transf_22"/>
    <property type="match status" value="1"/>
</dbReference>
<evidence type="ECO:0000256" key="12">
    <source>
        <dbReference type="RuleBase" id="RU363075"/>
    </source>
</evidence>
<evidence type="ECO:0000256" key="13">
    <source>
        <dbReference type="SAM" id="SignalP"/>
    </source>
</evidence>
<feature type="transmembrane region" description="Helical" evidence="12">
    <location>
        <begin position="331"/>
        <end position="349"/>
    </location>
</feature>
<evidence type="ECO:0000256" key="9">
    <source>
        <dbReference type="ARBA" id="ARBA00023136"/>
    </source>
</evidence>
<evidence type="ECO:0000313" key="15">
    <source>
        <dbReference type="Proteomes" id="UP001629113"/>
    </source>
</evidence>
<sequence length="575" mass="64566">MKLLDILLSLTIPSLILLHLLVAPYTKVEESFNIQATHDILVFNTPTNDIYNRLSANFDHFSFPGAVPRTFVGAAALAGLTRPVFTFVSFKHAQVVVRGLLGLFNAAALLKYRNSLERSFGSGVARWYILLQASQFHVIFYASRTLPNMFAFGLTTLAFREFLPIPSGVENAMMEKRQRMAIYLFVLAGVVFRAEVALLLLSQLGYSLLFAHTSFRQIVKAGIISALVALGMSVPIDSYFWQRPIWPELFGFYYNAIQGKSAEWGTSPWYYYFAIALPKLLMNPLIPLVLGPFAYTLKSFRFHSDRRVAMSLAAPSLLYIMIYSLQPHKEARFIIYVVPPLTACAALAASRIWSLRTKSLLYSLGSLILVGSVLLSLVASTAMLGISSLNYPGGVALSKLHEIIEKEPGTARLSVHMDVLSCMTGITRFQQYRPDRVTYDKTEDDATLLYPEFWQKFDYVLAESPEKVIGKWDIVETIYAYQGIEILKPSSVEVDLYDAVNATKVEDGEEKVLESEDVQGQNIAVDNVDALKRLKKRVRNLTGGWWVGPKMGPAIYILKRQRDGLKGQESVEYIR</sequence>
<comment type="catalytic activity">
    <reaction evidence="11">
        <text>an alpha-D-Man-(1-&gt;2)-alpha-D-Man-(1-&gt;2)-alpha-D-Man-(1-&gt;3)-[alpha-D-Man-(1-&gt;2)-alpha-D-Man-(1-&gt;3)-alpha-D-Man-(1-&gt;6)]-beta-D-Man-(1-&gt;4)-beta-D-GlcNAc-(1-&gt;4)-alpha-D-GlcNAc-diphospho-di-trans,poly-cis-dolichol + a di-trans,poly-cis-dolichyl beta-D-mannosyl phosphate = an alpha-D-Man-(1-&gt;2)-alpha-D-Man-(1-&gt;2)-alpha-D-Man-(1-&gt;3)-[alpha-D-Man-(1-&gt;2)-alpha-D-Man-(1-&gt;3)-[alpha-D-Man-(1-&gt;6)]-alpha-D-Man-(1-&gt;6)]-beta-D-Man-(1-&gt;4)-beta-D-GlcNAc-(1-&gt;4)-alpha-D-GlcNAc-diphospho-di-trans,poly-cis-dolichol + a di-trans,poly-cis-dolichyl phosphate + H(+)</text>
        <dbReference type="Rhea" id="RHEA:29535"/>
        <dbReference type="Rhea" id="RHEA-COMP:19498"/>
        <dbReference type="Rhea" id="RHEA-COMP:19501"/>
        <dbReference type="Rhea" id="RHEA-COMP:19518"/>
        <dbReference type="Rhea" id="RHEA-COMP:19519"/>
        <dbReference type="ChEBI" id="CHEBI:15378"/>
        <dbReference type="ChEBI" id="CHEBI:57683"/>
        <dbReference type="ChEBI" id="CHEBI:58211"/>
        <dbReference type="ChEBI" id="CHEBI:132517"/>
        <dbReference type="ChEBI" id="CHEBI:132519"/>
        <dbReference type="EC" id="2.4.1.260"/>
    </reaction>
    <physiologicalReaction direction="left-to-right" evidence="11">
        <dbReference type="Rhea" id="RHEA:29536"/>
    </physiologicalReaction>
</comment>
<evidence type="ECO:0000256" key="6">
    <source>
        <dbReference type="ARBA" id="ARBA00022692"/>
    </source>
</evidence>
<evidence type="ECO:0000256" key="4">
    <source>
        <dbReference type="ARBA" id="ARBA00022676"/>
    </source>
</evidence>
<evidence type="ECO:0000256" key="11">
    <source>
        <dbReference type="ARBA" id="ARBA00048899"/>
    </source>
</evidence>
<evidence type="ECO:0000256" key="7">
    <source>
        <dbReference type="ARBA" id="ARBA00022824"/>
    </source>
</evidence>
<dbReference type="PANTHER" id="PTHR22760">
    <property type="entry name" value="GLYCOSYLTRANSFERASE"/>
    <property type="match status" value="1"/>
</dbReference>
<keyword evidence="15" id="KW-1185">Reference proteome</keyword>
<feature type="transmembrane region" description="Helical" evidence="12">
    <location>
        <begin position="181"/>
        <end position="201"/>
    </location>
</feature>
<feature type="transmembrane region" description="Helical" evidence="12">
    <location>
        <begin position="361"/>
        <end position="386"/>
    </location>
</feature>
<dbReference type="PANTHER" id="PTHR22760:SF1">
    <property type="entry name" value="DOL-P-MAN:MAN(7)GLCNAC(2)-PP-DOL ALPHA-1,6-MANNOSYLTRANSFERASE"/>
    <property type="match status" value="1"/>
</dbReference>